<keyword evidence="3" id="KW-1185">Reference proteome</keyword>
<organism evidence="2 3">
    <name type="scientific">Cronartium quercuum f. sp. fusiforme G11</name>
    <dbReference type="NCBI Taxonomy" id="708437"/>
    <lineage>
        <taxon>Eukaryota</taxon>
        <taxon>Fungi</taxon>
        <taxon>Dikarya</taxon>
        <taxon>Basidiomycota</taxon>
        <taxon>Pucciniomycotina</taxon>
        <taxon>Pucciniomycetes</taxon>
        <taxon>Pucciniales</taxon>
        <taxon>Coleosporiaceae</taxon>
        <taxon>Cronartium</taxon>
    </lineage>
</organism>
<protein>
    <submittedName>
        <fullName evidence="2">Uncharacterized protein</fullName>
    </submittedName>
</protein>
<dbReference type="EMBL" id="MU167212">
    <property type="protein sequence ID" value="KAG0151567.1"/>
    <property type="molecule type" value="Genomic_DNA"/>
</dbReference>
<proteinExistence type="predicted"/>
<dbReference type="AlphaFoldDB" id="A0A9P6TGK5"/>
<evidence type="ECO:0000313" key="2">
    <source>
        <dbReference type="EMBL" id="KAG0151567.1"/>
    </source>
</evidence>
<gene>
    <name evidence="2" type="ORF">CROQUDRAFT_86594</name>
</gene>
<feature type="region of interest" description="Disordered" evidence="1">
    <location>
        <begin position="44"/>
        <end position="79"/>
    </location>
</feature>
<name>A0A9P6TGK5_9BASI</name>
<reference evidence="2" key="1">
    <citation type="submission" date="2013-11" db="EMBL/GenBank/DDBJ databases">
        <title>Genome sequence of the fusiform rust pathogen reveals effectors for host alternation and coevolution with pine.</title>
        <authorList>
            <consortium name="DOE Joint Genome Institute"/>
            <person name="Smith K."/>
            <person name="Pendleton A."/>
            <person name="Kubisiak T."/>
            <person name="Anderson C."/>
            <person name="Salamov A."/>
            <person name="Aerts A."/>
            <person name="Riley R."/>
            <person name="Clum A."/>
            <person name="Lindquist E."/>
            <person name="Ence D."/>
            <person name="Campbell M."/>
            <person name="Kronenberg Z."/>
            <person name="Feau N."/>
            <person name="Dhillon B."/>
            <person name="Hamelin R."/>
            <person name="Burleigh J."/>
            <person name="Smith J."/>
            <person name="Yandell M."/>
            <person name="Nelson C."/>
            <person name="Grigoriev I."/>
            <person name="Davis J."/>
        </authorList>
    </citation>
    <scope>NUCLEOTIDE SEQUENCE</scope>
    <source>
        <strain evidence="2">G11</strain>
    </source>
</reference>
<sequence length="114" mass="12322">MQDNAWSLGLKCARVFENNCRGSTAEVVTFRTVLCQPGAVEALRRPQAEHGSTESGRPLNISLRIPSDNPPTRPHSACSISTPLTSASIPLPHSLDLNLYLDPATALPTWTLSE</sequence>
<dbReference type="Proteomes" id="UP000886653">
    <property type="component" value="Unassembled WGS sequence"/>
</dbReference>
<comment type="caution">
    <text evidence="2">The sequence shown here is derived from an EMBL/GenBank/DDBJ whole genome shotgun (WGS) entry which is preliminary data.</text>
</comment>
<evidence type="ECO:0000256" key="1">
    <source>
        <dbReference type="SAM" id="MobiDB-lite"/>
    </source>
</evidence>
<evidence type="ECO:0000313" key="3">
    <source>
        <dbReference type="Proteomes" id="UP000886653"/>
    </source>
</evidence>
<accession>A0A9P6TGK5</accession>